<keyword evidence="2" id="KW-0175">Coiled coil</keyword>
<evidence type="ECO:0000256" key="1">
    <source>
        <dbReference type="ARBA" id="ARBA00005474"/>
    </source>
</evidence>
<sequence>MTGLGSSCGACKFLRRRCTSECVFAPHFNYDEAAAHFAVVHKVFGASNVSKLLTNLPMNDRREAAITISYEALARMHDPIYGCVSQIFALQQQVASLQEEIETLGIQMANLTVDVSSCGSSQATNQFNNELWVYSQQHNDMTNVQNFLSQQDSLLSHGGDTEGNHDLYTQMNIQFPCLGLEDQTSSVPYPDLSLLERLLEGIDQGIYASCPWIVNGSNTN</sequence>
<organism evidence="4 5">
    <name type="scientific">Camellia sinensis var. sinensis</name>
    <name type="common">China tea</name>
    <dbReference type="NCBI Taxonomy" id="542762"/>
    <lineage>
        <taxon>Eukaryota</taxon>
        <taxon>Viridiplantae</taxon>
        <taxon>Streptophyta</taxon>
        <taxon>Embryophyta</taxon>
        <taxon>Tracheophyta</taxon>
        <taxon>Spermatophyta</taxon>
        <taxon>Magnoliopsida</taxon>
        <taxon>eudicotyledons</taxon>
        <taxon>Gunneridae</taxon>
        <taxon>Pentapetalae</taxon>
        <taxon>asterids</taxon>
        <taxon>Ericales</taxon>
        <taxon>Theaceae</taxon>
        <taxon>Camellia</taxon>
    </lineage>
</organism>
<dbReference type="GO" id="GO:0045893">
    <property type="term" value="P:positive regulation of DNA-templated transcription"/>
    <property type="evidence" value="ECO:0007669"/>
    <property type="project" value="TreeGrafter"/>
</dbReference>
<keyword evidence="5" id="KW-1185">Reference proteome</keyword>
<evidence type="ECO:0000313" key="4">
    <source>
        <dbReference type="EMBL" id="THG13151.1"/>
    </source>
</evidence>
<evidence type="ECO:0000313" key="5">
    <source>
        <dbReference type="Proteomes" id="UP000306102"/>
    </source>
</evidence>
<dbReference type="PANTHER" id="PTHR31529">
    <property type="entry name" value="LOB DOMAIN CONTAINING PROTEIN"/>
    <property type="match status" value="1"/>
</dbReference>
<feature type="domain" description="LOB" evidence="3">
    <location>
        <begin position="6"/>
        <end position="108"/>
    </location>
</feature>
<dbReference type="Proteomes" id="UP000306102">
    <property type="component" value="Unassembled WGS sequence"/>
</dbReference>
<dbReference type="InterPro" id="IPR004883">
    <property type="entry name" value="LOB"/>
</dbReference>
<dbReference type="PROSITE" id="PS50891">
    <property type="entry name" value="LOB"/>
    <property type="match status" value="1"/>
</dbReference>
<reference evidence="4 5" key="1">
    <citation type="journal article" date="2018" name="Proc. Natl. Acad. Sci. U.S.A.">
        <title>Draft genome sequence of Camellia sinensis var. sinensis provides insights into the evolution of the tea genome and tea quality.</title>
        <authorList>
            <person name="Wei C."/>
            <person name="Yang H."/>
            <person name="Wang S."/>
            <person name="Zhao J."/>
            <person name="Liu C."/>
            <person name="Gao L."/>
            <person name="Xia E."/>
            <person name="Lu Y."/>
            <person name="Tai Y."/>
            <person name="She G."/>
            <person name="Sun J."/>
            <person name="Cao H."/>
            <person name="Tong W."/>
            <person name="Gao Q."/>
            <person name="Li Y."/>
            <person name="Deng W."/>
            <person name="Jiang X."/>
            <person name="Wang W."/>
            <person name="Chen Q."/>
            <person name="Zhang S."/>
            <person name="Li H."/>
            <person name="Wu J."/>
            <person name="Wang P."/>
            <person name="Li P."/>
            <person name="Shi C."/>
            <person name="Zheng F."/>
            <person name="Jian J."/>
            <person name="Huang B."/>
            <person name="Shan D."/>
            <person name="Shi M."/>
            <person name="Fang C."/>
            <person name="Yue Y."/>
            <person name="Li F."/>
            <person name="Li D."/>
            <person name="Wei S."/>
            <person name="Han B."/>
            <person name="Jiang C."/>
            <person name="Yin Y."/>
            <person name="Xia T."/>
            <person name="Zhang Z."/>
            <person name="Bennetzen J.L."/>
            <person name="Zhao S."/>
            <person name="Wan X."/>
        </authorList>
    </citation>
    <scope>NUCLEOTIDE SEQUENCE [LARGE SCALE GENOMIC DNA]</scope>
    <source>
        <strain evidence="5">cv. Shuchazao</strain>
        <tissue evidence="4">Leaf</tissue>
    </source>
</reference>
<feature type="coiled-coil region" evidence="2">
    <location>
        <begin position="87"/>
        <end position="114"/>
    </location>
</feature>
<comment type="similarity">
    <text evidence="1">Belongs to the LOB domain-containing protein family.</text>
</comment>
<name>A0A4S4EAG3_CAMSN</name>
<dbReference type="GO" id="GO:0009755">
    <property type="term" value="P:hormone-mediated signaling pathway"/>
    <property type="evidence" value="ECO:0007669"/>
    <property type="project" value="TreeGrafter"/>
</dbReference>
<accession>A0A4S4EAG3</accession>
<dbReference type="SMR" id="A0A4S4EAG3"/>
<gene>
    <name evidence="4" type="ORF">TEA_012690</name>
</gene>
<dbReference type="Pfam" id="PF03195">
    <property type="entry name" value="LOB"/>
    <property type="match status" value="1"/>
</dbReference>
<dbReference type="GO" id="GO:0005634">
    <property type="term" value="C:nucleus"/>
    <property type="evidence" value="ECO:0007669"/>
    <property type="project" value="TreeGrafter"/>
</dbReference>
<dbReference type="AlphaFoldDB" id="A0A4S4EAG3"/>
<dbReference type="STRING" id="542762.A0A4S4EAG3"/>
<dbReference type="PANTHER" id="PTHR31529:SF50">
    <property type="entry name" value="LOB DOMAIN PROTEIN"/>
    <property type="match status" value="1"/>
</dbReference>
<comment type="caution">
    <text evidence="4">The sequence shown here is derived from an EMBL/GenBank/DDBJ whole genome shotgun (WGS) entry which is preliminary data.</text>
</comment>
<proteinExistence type="inferred from homology"/>
<evidence type="ECO:0000259" key="3">
    <source>
        <dbReference type="PROSITE" id="PS50891"/>
    </source>
</evidence>
<protein>
    <recommendedName>
        <fullName evidence="3">LOB domain-containing protein</fullName>
    </recommendedName>
</protein>
<dbReference type="EMBL" id="SDRB02006068">
    <property type="protein sequence ID" value="THG13151.1"/>
    <property type="molecule type" value="Genomic_DNA"/>
</dbReference>
<evidence type="ECO:0000256" key="2">
    <source>
        <dbReference type="SAM" id="Coils"/>
    </source>
</evidence>